<accession>A0A084U3N4</accession>
<comment type="caution">
    <text evidence="4">The sequence shown here is derived from an EMBL/GenBank/DDBJ whole genome shotgun (WGS) entry which is preliminary data.</text>
</comment>
<keyword evidence="2" id="KW-0413">Isomerase</keyword>
<evidence type="ECO:0000259" key="3">
    <source>
        <dbReference type="Pfam" id="PF05698"/>
    </source>
</evidence>
<keyword evidence="5" id="KW-1185">Reference proteome</keyword>
<dbReference type="InterPro" id="IPR037041">
    <property type="entry name" value="Trigger_fac_C_sf"/>
</dbReference>
<evidence type="ECO:0000313" key="5">
    <source>
        <dbReference type="Proteomes" id="UP000028523"/>
    </source>
</evidence>
<evidence type="ECO:0000313" key="4">
    <source>
        <dbReference type="EMBL" id="KFB07570.1"/>
    </source>
</evidence>
<dbReference type="Pfam" id="PF05698">
    <property type="entry name" value="Trigger_C"/>
    <property type="match status" value="1"/>
</dbReference>
<dbReference type="GO" id="GO:0003755">
    <property type="term" value="F:peptidyl-prolyl cis-trans isomerase activity"/>
    <property type="evidence" value="ECO:0007669"/>
    <property type="project" value="UniProtKB-KW"/>
</dbReference>
<protein>
    <submittedName>
        <fullName evidence="4">Trigger factor C-terminal domain protein</fullName>
    </submittedName>
</protein>
<dbReference type="RefSeq" id="WP_004025426.1">
    <property type="nucleotide sequence ID" value="NZ_AWQU01000077.1"/>
</dbReference>
<dbReference type="InterPro" id="IPR008880">
    <property type="entry name" value="Trigger_fac_C"/>
</dbReference>
<keyword evidence="1" id="KW-0697">Rotamase</keyword>
<dbReference type="SUPFAM" id="SSF109998">
    <property type="entry name" value="Triger factor/SurA peptide-binding domain-like"/>
    <property type="match status" value="1"/>
</dbReference>
<evidence type="ECO:0000256" key="2">
    <source>
        <dbReference type="ARBA" id="ARBA00023235"/>
    </source>
</evidence>
<name>A0A084U3N4_MALIO</name>
<dbReference type="GeneID" id="96866440"/>
<reference evidence="4 5" key="1">
    <citation type="journal article" date="2014" name="PLoS ONE">
        <title>Reduction of Hydrogen Peroxide Accumulation and Toxicity by a Catalase from Mycoplasma iowae.</title>
        <authorList>
            <person name="Pritchard R.E."/>
            <person name="Prassinos A.J."/>
            <person name="Osborne J.D."/>
            <person name="Raviv Z."/>
            <person name="Balish M.F."/>
        </authorList>
    </citation>
    <scope>NUCLEOTIDE SEQUENCE [LARGE SCALE GENOMIC DNA]</scope>
    <source>
        <strain evidence="4 5">DK-CPA</strain>
    </source>
</reference>
<dbReference type="GO" id="GO:0006457">
    <property type="term" value="P:protein folding"/>
    <property type="evidence" value="ECO:0007669"/>
    <property type="project" value="InterPro"/>
</dbReference>
<evidence type="ECO:0000256" key="1">
    <source>
        <dbReference type="ARBA" id="ARBA00023110"/>
    </source>
</evidence>
<proteinExistence type="predicted"/>
<dbReference type="GO" id="GO:0015031">
    <property type="term" value="P:protein transport"/>
    <property type="evidence" value="ECO:0007669"/>
    <property type="project" value="InterPro"/>
</dbReference>
<organism evidence="4 5">
    <name type="scientific">Malacoplasma iowae DK-CPA</name>
    <dbReference type="NCBI Taxonomy" id="1394179"/>
    <lineage>
        <taxon>Bacteria</taxon>
        <taxon>Bacillati</taxon>
        <taxon>Mycoplasmatota</taxon>
        <taxon>Mycoplasmoidales</taxon>
        <taxon>Mycoplasmoidaceae</taxon>
        <taxon>Malacoplasma</taxon>
    </lineage>
</organism>
<dbReference type="InterPro" id="IPR027304">
    <property type="entry name" value="Trigger_fact/SurA_dom_sf"/>
</dbReference>
<gene>
    <name evidence="4" type="ORF">P271_415</name>
</gene>
<dbReference type="EMBL" id="AWQU01000077">
    <property type="protein sequence ID" value="KFB07570.1"/>
    <property type="molecule type" value="Genomic_DNA"/>
</dbReference>
<sequence length="202" mass="23975">MSMFKSKLQKKSEIDYNKQFTIDQLLADPKMLQIHAERLKAVYKDATDDFIRTQIDQIILKENAFNKIMQYLTSNFSFQIDATELDEFKKRFKAQFNETDETKLTELAKKLIMKGLVFEQVIAQNKLSIDDAQVKTYLDNYYKTTNQPINEYLNNKEKFEEIRNIILEEKTTQWLIQKFKVWIDLKTLVRFDGSGNEDNNKA</sequence>
<feature type="domain" description="Trigger factor C-terminal" evidence="3">
    <location>
        <begin position="44"/>
        <end position="176"/>
    </location>
</feature>
<dbReference type="Gene3D" id="1.10.3120.10">
    <property type="entry name" value="Trigger factor, C-terminal domain"/>
    <property type="match status" value="1"/>
</dbReference>
<dbReference type="AlphaFoldDB" id="A0A084U3N4"/>
<dbReference type="Proteomes" id="UP000028523">
    <property type="component" value="Unassembled WGS sequence"/>
</dbReference>